<dbReference type="Pfam" id="PF01535">
    <property type="entry name" value="PPR"/>
    <property type="match status" value="1"/>
</dbReference>
<evidence type="ECO:0000256" key="3">
    <source>
        <dbReference type="PROSITE-ProRule" id="PRU00708"/>
    </source>
</evidence>
<dbReference type="NCBIfam" id="TIGR00756">
    <property type="entry name" value="PPR"/>
    <property type="match status" value="8"/>
</dbReference>
<gene>
    <name evidence="5" type="ORF">LWI29_024901</name>
</gene>
<protein>
    <recommendedName>
        <fullName evidence="7">Pentatricopeptide repeat-containing protein</fullName>
    </recommendedName>
</protein>
<evidence type="ECO:0000256" key="1">
    <source>
        <dbReference type="ARBA" id="ARBA00007626"/>
    </source>
</evidence>
<feature type="signal peptide" evidence="4">
    <location>
        <begin position="1"/>
        <end position="21"/>
    </location>
</feature>
<dbReference type="AlphaFoldDB" id="A0AA39RW96"/>
<evidence type="ECO:0000256" key="2">
    <source>
        <dbReference type="ARBA" id="ARBA00022737"/>
    </source>
</evidence>
<dbReference type="Pfam" id="PF13041">
    <property type="entry name" value="PPR_2"/>
    <property type="match status" value="3"/>
</dbReference>
<dbReference type="InterPro" id="IPR011990">
    <property type="entry name" value="TPR-like_helical_dom_sf"/>
</dbReference>
<accession>A0AA39RW96</accession>
<evidence type="ECO:0000313" key="6">
    <source>
        <dbReference type="Proteomes" id="UP001168877"/>
    </source>
</evidence>
<dbReference type="PANTHER" id="PTHR47941">
    <property type="entry name" value="PENTATRICOPEPTIDE REPEAT-CONTAINING PROTEIN 3, MITOCHONDRIAL"/>
    <property type="match status" value="1"/>
</dbReference>
<dbReference type="Proteomes" id="UP001168877">
    <property type="component" value="Unassembled WGS sequence"/>
</dbReference>
<dbReference type="InterPro" id="IPR002885">
    <property type="entry name" value="PPR_rpt"/>
</dbReference>
<reference evidence="5" key="1">
    <citation type="journal article" date="2022" name="Plant J.">
        <title>Strategies of tolerance reflected in two North American maple genomes.</title>
        <authorList>
            <person name="McEvoy S.L."/>
            <person name="Sezen U.U."/>
            <person name="Trouern-Trend A."/>
            <person name="McMahon S.M."/>
            <person name="Schaberg P.G."/>
            <person name="Yang J."/>
            <person name="Wegrzyn J.L."/>
            <person name="Swenson N.G."/>
        </authorList>
    </citation>
    <scope>NUCLEOTIDE SEQUENCE</scope>
    <source>
        <strain evidence="5">NS2018</strain>
    </source>
</reference>
<proteinExistence type="inferred from homology"/>
<dbReference type="Gene3D" id="1.25.40.10">
    <property type="entry name" value="Tetratricopeptide repeat domain"/>
    <property type="match status" value="4"/>
</dbReference>
<feature type="repeat" description="PPR" evidence="3">
    <location>
        <begin position="392"/>
        <end position="426"/>
    </location>
</feature>
<name>A0AA39RW96_ACESA</name>
<keyword evidence="4" id="KW-0732">Signal</keyword>
<dbReference type="PROSITE" id="PS51375">
    <property type="entry name" value="PPR"/>
    <property type="match status" value="7"/>
</dbReference>
<dbReference type="Pfam" id="PF12854">
    <property type="entry name" value="PPR_1"/>
    <property type="match status" value="1"/>
</dbReference>
<organism evidence="5 6">
    <name type="scientific">Acer saccharum</name>
    <name type="common">Sugar maple</name>
    <dbReference type="NCBI Taxonomy" id="4024"/>
    <lineage>
        <taxon>Eukaryota</taxon>
        <taxon>Viridiplantae</taxon>
        <taxon>Streptophyta</taxon>
        <taxon>Embryophyta</taxon>
        <taxon>Tracheophyta</taxon>
        <taxon>Spermatophyta</taxon>
        <taxon>Magnoliopsida</taxon>
        <taxon>eudicotyledons</taxon>
        <taxon>Gunneridae</taxon>
        <taxon>Pentapetalae</taxon>
        <taxon>rosids</taxon>
        <taxon>malvids</taxon>
        <taxon>Sapindales</taxon>
        <taxon>Sapindaceae</taxon>
        <taxon>Hippocastanoideae</taxon>
        <taxon>Acereae</taxon>
        <taxon>Acer</taxon>
    </lineage>
</organism>
<evidence type="ECO:0008006" key="7">
    <source>
        <dbReference type="Google" id="ProtNLM"/>
    </source>
</evidence>
<evidence type="ECO:0000313" key="5">
    <source>
        <dbReference type="EMBL" id="KAK0582376.1"/>
    </source>
</evidence>
<reference evidence="5" key="2">
    <citation type="submission" date="2023-06" db="EMBL/GenBank/DDBJ databases">
        <authorList>
            <person name="Swenson N.G."/>
            <person name="Wegrzyn J.L."/>
            <person name="Mcevoy S.L."/>
        </authorList>
    </citation>
    <scope>NUCLEOTIDE SEQUENCE</scope>
    <source>
        <strain evidence="5">NS2018</strain>
        <tissue evidence="5">Leaf</tissue>
    </source>
</reference>
<feature type="repeat" description="PPR" evidence="3">
    <location>
        <begin position="427"/>
        <end position="461"/>
    </location>
</feature>
<feature type="repeat" description="PPR" evidence="3">
    <location>
        <begin position="323"/>
        <end position="357"/>
    </location>
</feature>
<keyword evidence="6" id="KW-1185">Reference proteome</keyword>
<keyword evidence="2" id="KW-0677">Repeat</keyword>
<feature type="repeat" description="PPR" evidence="3">
    <location>
        <begin position="288"/>
        <end position="322"/>
    </location>
</feature>
<feature type="repeat" description="PPR" evidence="3">
    <location>
        <begin position="183"/>
        <end position="217"/>
    </location>
</feature>
<comment type="caution">
    <text evidence="5">The sequence shown here is derived from an EMBL/GenBank/DDBJ whole genome shotgun (WGS) entry which is preliminary data.</text>
</comment>
<dbReference type="EMBL" id="JAUESC010000384">
    <property type="protein sequence ID" value="KAK0582376.1"/>
    <property type="molecule type" value="Genomic_DNA"/>
</dbReference>
<comment type="similarity">
    <text evidence="1">Belongs to the PPR family. P subfamily.</text>
</comment>
<evidence type="ECO:0000256" key="4">
    <source>
        <dbReference type="SAM" id="SignalP"/>
    </source>
</evidence>
<feature type="chain" id="PRO_5041456720" description="Pentatricopeptide repeat-containing protein" evidence="4">
    <location>
        <begin position="22"/>
        <end position="548"/>
    </location>
</feature>
<feature type="repeat" description="PPR" evidence="3">
    <location>
        <begin position="218"/>
        <end position="252"/>
    </location>
</feature>
<sequence>MWCLRHLKITAVDSLLRSITAVRCCSHYTVTPPIKPWPQRLYPKRLVSMISRQQNLDLALQIFHHAGKYHPDFSHNYDTYNSIIHKLSRARAFDAVESLLSELKHNKQIKCGENLFITVIRNYGLAGRPELAVKTFLRIEKFNVQRSVRSLNTLLNALVQNKRYDLVHLMFKNSRDKFKVVPNVFTCNILIKALCKKNDVEGAIRVLDEMPSMGMVPNVVTYTTVLGGYVWRGDIESAKRVFGEILDRGWVPDATTYTVLMDGYIKLGRLIDAVKVMDDMEENGVEPNDVTYGVMIEAFCKGKKSGEARNLLDDMLEREYVPSSALCCKVIDVLCEEGKVDDACVLWKRLLRKNCTPDNAISSTLIHWLCKDGKIREAKKLFDEFQKGSIPSMLTYNTLIAGMCECGELTEAGKLWDDMVEKKQEPNAFTYNMLINGFCKIGSAKEGIRILEEMLDKGCLPNKSTFSSLIEALIESGNEGDVSKEHLFAFSSDFSSFFEASLSAWKFCQVVSILEPFSIKMLGCLPCNWMSAICSQLFYHMKKEGFAS</sequence>
<feature type="repeat" description="PPR" evidence="3">
    <location>
        <begin position="253"/>
        <end position="287"/>
    </location>
</feature>